<organism evidence="2 3">
    <name type="scientific">Litorivicinus lipolyticus</name>
    <dbReference type="NCBI Taxonomy" id="418701"/>
    <lineage>
        <taxon>Bacteria</taxon>
        <taxon>Pseudomonadati</taxon>
        <taxon>Pseudomonadota</taxon>
        <taxon>Gammaproteobacteria</taxon>
        <taxon>Oceanospirillales</taxon>
        <taxon>Litorivicinaceae</taxon>
        <taxon>Litorivicinus</taxon>
    </lineage>
</organism>
<evidence type="ECO:0000313" key="3">
    <source>
        <dbReference type="Proteomes" id="UP000388235"/>
    </source>
</evidence>
<sequence length="104" mass="11904">MIFTLGERATPAKRVLTIIQEGEGLSPYEVYRQTQLVASTRDAEWYCRELGRLGLAFPSQQGRACWYAVALNADEVTERLRLVRPPHHKNEDAEETDLLEQDSQ</sequence>
<evidence type="ECO:0000313" key="2">
    <source>
        <dbReference type="EMBL" id="QGG80029.1"/>
    </source>
</evidence>
<keyword evidence="3" id="KW-1185">Reference proteome</keyword>
<feature type="compositionally biased region" description="Acidic residues" evidence="1">
    <location>
        <begin position="92"/>
        <end position="104"/>
    </location>
</feature>
<name>A0A5Q2Q6S9_9GAMM</name>
<reference evidence="2 3" key="1">
    <citation type="submission" date="2019-11" db="EMBL/GenBank/DDBJ databases">
        <authorList>
            <person name="Khan S.A."/>
            <person name="Jeon C.O."/>
            <person name="Chun B.H."/>
        </authorList>
    </citation>
    <scope>NUCLEOTIDE SEQUENCE [LARGE SCALE GENOMIC DNA]</scope>
    <source>
        <strain evidence="2 3">IMCC 1097</strain>
    </source>
</reference>
<evidence type="ECO:0000256" key="1">
    <source>
        <dbReference type="SAM" id="MobiDB-lite"/>
    </source>
</evidence>
<accession>A0A5Q2Q6S9</accession>
<dbReference type="RefSeq" id="WP_153713533.1">
    <property type="nucleotide sequence ID" value="NZ_CP045871.1"/>
</dbReference>
<gene>
    <name evidence="2" type="ORF">GH975_05325</name>
</gene>
<protein>
    <submittedName>
        <fullName evidence="2">Uncharacterized protein</fullName>
    </submittedName>
</protein>
<feature type="region of interest" description="Disordered" evidence="1">
    <location>
        <begin position="82"/>
        <end position="104"/>
    </location>
</feature>
<dbReference type="EMBL" id="CP045871">
    <property type="protein sequence ID" value="QGG80029.1"/>
    <property type="molecule type" value="Genomic_DNA"/>
</dbReference>
<dbReference type="Proteomes" id="UP000388235">
    <property type="component" value="Chromosome"/>
</dbReference>
<proteinExistence type="predicted"/>
<dbReference type="AlphaFoldDB" id="A0A5Q2Q6S9"/>
<dbReference type="KEGG" id="llp:GH975_05325"/>